<comment type="pathway">
    <text evidence="1">Lipid metabolism.</text>
</comment>
<protein>
    <submittedName>
        <fullName evidence="8">Lyso-ornithine lipid acyltransferase</fullName>
    </submittedName>
</protein>
<keyword evidence="4" id="KW-0443">Lipid metabolism</keyword>
<dbReference type="GO" id="GO:0003841">
    <property type="term" value="F:1-acylglycerol-3-phosphate O-acyltransferase activity"/>
    <property type="evidence" value="ECO:0007669"/>
    <property type="project" value="TreeGrafter"/>
</dbReference>
<dbReference type="InterPro" id="IPR002123">
    <property type="entry name" value="Plipid/glycerol_acylTrfase"/>
</dbReference>
<dbReference type="PANTHER" id="PTHR10434">
    <property type="entry name" value="1-ACYL-SN-GLYCEROL-3-PHOSPHATE ACYLTRANSFERASE"/>
    <property type="match status" value="1"/>
</dbReference>
<proteinExistence type="predicted"/>
<evidence type="ECO:0000256" key="4">
    <source>
        <dbReference type="ARBA" id="ARBA00023098"/>
    </source>
</evidence>
<evidence type="ECO:0000256" key="2">
    <source>
        <dbReference type="ARBA" id="ARBA00022516"/>
    </source>
</evidence>
<keyword evidence="6" id="KW-0472">Membrane</keyword>
<dbReference type="RefSeq" id="WP_130486277.1">
    <property type="nucleotide sequence ID" value="NZ_CBCSEB010000003.1"/>
</dbReference>
<dbReference type="GO" id="GO:0006654">
    <property type="term" value="P:phosphatidic acid biosynthetic process"/>
    <property type="evidence" value="ECO:0007669"/>
    <property type="project" value="TreeGrafter"/>
</dbReference>
<keyword evidence="5 8" id="KW-0012">Acyltransferase</keyword>
<feature type="domain" description="Phospholipid/glycerol acyltransferase" evidence="7">
    <location>
        <begin position="69"/>
        <end position="181"/>
    </location>
</feature>
<accession>A0A4Q7N014</accession>
<evidence type="ECO:0000256" key="1">
    <source>
        <dbReference type="ARBA" id="ARBA00005189"/>
    </source>
</evidence>
<keyword evidence="2" id="KW-0444">Lipid biosynthesis</keyword>
<evidence type="ECO:0000256" key="5">
    <source>
        <dbReference type="ARBA" id="ARBA00023315"/>
    </source>
</evidence>
<dbReference type="Pfam" id="PF01553">
    <property type="entry name" value="Acyltransferase"/>
    <property type="match status" value="1"/>
</dbReference>
<dbReference type="OrthoDB" id="9806880at2"/>
<dbReference type="AlphaFoldDB" id="A0A4Q7N014"/>
<keyword evidence="3 8" id="KW-0808">Transferase</keyword>
<evidence type="ECO:0000256" key="3">
    <source>
        <dbReference type="ARBA" id="ARBA00022679"/>
    </source>
</evidence>
<sequence>MRLLRFTLRAMLLVPWLLGGLLTLALLYYPVFKVGRGETIVRGWSRVLLRWCCGVRCEVSGQPIMEGSVLWTSNHVSWVDIFVINSVRASIFVAKKEVREWPLIGWLAAGVGTLFLDRAYRQAVREIGQAVEIHFRRGRSVGLFPEGTTTDGMRLLPFRSGLFAPAVDAGVPVQPVALVFTQDGRRSSRAAFTGDQSLMANIWCILSTPGLLVKLYFLPVLEMPEGADQTVRRSQVARMAEQAVRNVVEL</sequence>
<dbReference type="SMART" id="SM00563">
    <property type="entry name" value="PlsC"/>
    <property type="match status" value="1"/>
</dbReference>
<dbReference type="PANTHER" id="PTHR10434:SF64">
    <property type="entry name" value="1-ACYL-SN-GLYCEROL-3-PHOSPHATE ACYLTRANSFERASE-RELATED"/>
    <property type="match status" value="1"/>
</dbReference>
<dbReference type="Proteomes" id="UP000292039">
    <property type="component" value="Unassembled WGS sequence"/>
</dbReference>
<organism evidence="8 9">
    <name type="scientific">Kerstersia gyiorum</name>
    <dbReference type="NCBI Taxonomy" id="206506"/>
    <lineage>
        <taxon>Bacteria</taxon>
        <taxon>Pseudomonadati</taxon>
        <taxon>Pseudomonadota</taxon>
        <taxon>Betaproteobacteria</taxon>
        <taxon>Burkholderiales</taxon>
        <taxon>Alcaligenaceae</taxon>
        <taxon>Kerstersia</taxon>
    </lineage>
</organism>
<evidence type="ECO:0000256" key="6">
    <source>
        <dbReference type="SAM" id="Phobius"/>
    </source>
</evidence>
<comment type="caution">
    <text evidence="8">The sequence shown here is derived from an EMBL/GenBank/DDBJ whole genome shotgun (WGS) entry which is preliminary data.</text>
</comment>
<evidence type="ECO:0000259" key="7">
    <source>
        <dbReference type="SMART" id="SM00563"/>
    </source>
</evidence>
<name>A0A4Q7N014_9BURK</name>
<evidence type="ECO:0000313" key="9">
    <source>
        <dbReference type="Proteomes" id="UP000292039"/>
    </source>
</evidence>
<keyword evidence="6" id="KW-1133">Transmembrane helix</keyword>
<feature type="transmembrane region" description="Helical" evidence="6">
    <location>
        <begin position="12"/>
        <end position="32"/>
    </location>
</feature>
<reference evidence="8 9" key="1">
    <citation type="submission" date="2019-02" db="EMBL/GenBank/DDBJ databases">
        <title>Genomic Encyclopedia of Type Strains, Phase IV (KMG-IV): sequencing the most valuable type-strain genomes for metagenomic binning, comparative biology and taxonomic classification.</title>
        <authorList>
            <person name="Goeker M."/>
        </authorList>
    </citation>
    <scope>NUCLEOTIDE SEQUENCE [LARGE SCALE GENOMIC DNA]</scope>
    <source>
        <strain evidence="8 9">DSM 16618</strain>
    </source>
</reference>
<dbReference type="EMBL" id="SGWZ01000001">
    <property type="protein sequence ID" value="RZS72886.1"/>
    <property type="molecule type" value="Genomic_DNA"/>
</dbReference>
<keyword evidence="6" id="KW-0812">Transmembrane</keyword>
<dbReference type="CDD" id="cd07989">
    <property type="entry name" value="LPLAT_AGPAT-like"/>
    <property type="match status" value="1"/>
</dbReference>
<evidence type="ECO:0000313" key="8">
    <source>
        <dbReference type="EMBL" id="RZS72886.1"/>
    </source>
</evidence>
<gene>
    <name evidence="8" type="ORF">EV679_0069</name>
</gene>
<dbReference type="SUPFAM" id="SSF69593">
    <property type="entry name" value="Glycerol-3-phosphate (1)-acyltransferase"/>
    <property type="match status" value="1"/>
</dbReference>